<dbReference type="SUPFAM" id="SSF51556">
    <property type="entry name" value="Metallo-dependent hydrolases"/>
    <property type="match status" value="1"/>
</dbReference>
<comment type="similarity">
    <text evidence="2 8">Belongs to the metallo-dependent hydrolases superfamily. ATZ/TRZ family.</text>
</comment>
<dbReference type="Gene3D" id="2.30.40.10">
    <property type="entry name" value="Urease, subunit C, domain 1"/>
    <property type="match status" value="1"/>
</dbReference>
<keyword evidence="5 8" id="KW-0378">Hydrolase</keyword>
<dbReference type="EMBL" id="JAMSKV010000005">
    <property type="protein sequence ID" value="MCQ8278330.1"/>
    <property type="molecule type" value="Genomic_DNA"/>
</dbReference>
<dbReference type="RefSeq" id="WP_422863803.1">
    <property type="nucleotide sequence ID" value="NZ_JAMSKV010000005.1"/>
</dbReference>
<feature type="domain" description="Amidohydrolase-related" evidence="9">
    <location>
        <begin position="67"/>
        <end position="431"/>
    </location>
</feature>
<dbReference type="InterPro" id="IPR051607">
    <property type="entry name" value="Metallo-dep_hydrolases"/>
</dbReference>
<evidence type="ECO:0000313" key="10">
    <source>
        <dbReference type="EMBL" id="MCQ8278330.1"/>
    </source>
</evidence>
<name>A0ABT1W624_9PROT</name>
<dbReference type="NCBIfam" id="TIGR02967">
    <property type="entry name" value="guan_deamin"/>
    <property type="match status" value="1"/>
</dbReference>
<evidence type="ECO:0000256" key="1">
    <source>
        <dbReference type="ARBA" id="ARBA00004984"/>
    </source>
</evidence>
<protein>
    <recommendedName>
        <fullName evidence="3 7">Guanine deaminase</fullName>
        <shortName evidence="8">Guanase</shortName>
        <ecNumber evidence="3 7">3.5.4.3</ecNumber>
    </recommendedName>
    <alternativeName>
        <fullName evidence="8">Guanine aminohydrolase</fullName>
    </alternativeName>
</protein>
<dbReference type="CDD" id="cd01303">
    <property type="entry name" value="GDEase"/>
    <property type="match status" value="1"/>
</dbReference>
<evidence type="ECO:0000259" key="9">
    <source>
        <dbReference type="Pfam" id="PF01979"/>
    </source>
</evidence>
<evidence type="ECO:0000256" key="3">
    <source>
        <dbReference type="ARBA" id="ARBA00012781"/>
    </source>
</evidence>
<dbReference type="InterPro" id="IPR011059">
    <property type="entry name" value="Metal-dep_hydrolase_composite"/>
</dbReference>
<evidence type="ECO:0000256" key="8">
    <source>
        <dbReference type="RuleBase" id="RU366009"/>
    </source>
</evidence>
<dbReference type="InterPro" id="IPR006680">
    <property type="entry name" value="Amidohydro-rel"/>
</dbReference>
<dbReference type="Proteomes" id="UP001524587">
    <property type="component" value="Unassembled WGS sequence"/>
</dbReference>
<keyword evidence="4 8" id="KW-0479">Metal-binding</keyword>
<keyword evidence="6 8" id="KW-0862">Zinc</keyword>
<dbReference type="InterPro" id="IPR014311">
    <property type="entry name" value="Guanine_deaminase"/>
</dbReference>
<dbReference type="GO" id="GO:0008892">
    <property type="term" value="F:guanine deaminase activity"/>
    <property type="evidence" value="ECO:0007669"/>
    <property type="project" value="UniProtKB-EC"/>
</dbReference>
<comment type="catalytic activity">
    <reaction evidence="8">
        <text>guanine + H2O + H(+) = xanthine + NH4(+)</text>
        <dbReference type="Rhea" id="RHEA:14665"/>
        <dbReference type="ChEBI" id="CHEBI:15377"/>
        <dbReference type="ChEBI" id="CHEBI:15378"/>
        <dbReference type="ChEBI" id="CHEBI:16235"/>
        <dbReference type="ChEBI" id="CHEBI:17712"/>
        <dbReference type="ChEBI" id="CHEBI:28938"/>
        <dbReference type="EC" id="3.5.4.3"/>
    </reaction>
</comment>
<organism evidence="10 11">
    <name type="scientific">Endosaccharibacter trunci</name>
    <dbReference type="NCBI Taxonomy" id="2812733"/>
    <lineage>
        <taxon>Bacteria</taxon>
        <taxon>Pseudomonadati</taxon>
        <taxon>Pseudomonadota</taxon>
        <taxon>Alphaproteobacteria</taxon>
        <taxon>Acetobacterales</taxon>
        <taxon>Acetobacteraceae</taxon>
        <taxon>Endosaccharibacter</taxon>
    </lineage>
</organism>
<dbReference type="NCBIfam" id="NF006679">
    <property type="entry name" value="PRK09228.1"/>
    <property type="match status" value="1"/>
</dbReference>
<evidence type="ECO:0000256" key="2">
    <source>
        <dbReference type="ARBA" id="ARBA00006745"/>
    </source>
</evidence>
<evidence type="ECO:0000256" key="7">
    <source>
        <dbReference type="NCBIfam" id="TIGR02967"/>
    </source>
</evidence>
<accession>A0ABT1W624</accession>
<comment type="pathway">
    <text evidence="1 8">Purine metabolism; guanine degradation; xanthine from guanine: step 1/1.</text>
</comment>
<dbReference type="InterPro" id="IPR032466">
    <property type="entry name" value="Metal_Hydrolase"/>
</dbReference>
<reference evidence="10 11" key="1">
    <citation type="submission" date="2022-06" db="EMBL/GenBank/DDBJ databases">
        <title>Endosaccharibacter gen. nov., sp. nov., endophytic bacteria isolated from sugarcane.</title>
        <authorList>
            <person name="Pitiwittayakul N."/>
            <person name="Yukphan P."/>
            <person name="Charoenyingcharoen P."/>
            <person name="Tanasupawat S."/>
        </authorList>
    </citation>
    <scope>NUCLEOTIDE SEQUENCE [LARGE SCALE GENOMIC DNA]</scope>
    <source>
        <strain evidence="10 11">KSS8</strain>
    </source>
</reference>
<sequence length="446" mass="48682">MKTTALRGRIVGFRDDPFLQPPSSCLQYEPDGLVLIRDGLIASVGPFAELAPTLPQGTPIHDYGDAIISAGFVDAHVHFPQFGVIAAPGEQLLEWLERYVFPAEARFADETHAERVAGLFLRELLRNGTTTACVYCSVHPQSVDAFFRESERFNTRMIAGKVLMDRNAPPALRDTARTGHDDSLALIRRWHGRGRQSYAVTPRFAASCTPEQLEAAGDLLQRADGLFVQTHLSENLAEIEWVKQLFPDSASYLDVYDRYGLVGERTVLGHGIHLAEQDFCCCHRKGAALAHCPTSNRFLGSGAFRLFDARDGRRPVHVALGTDVGAGTSLSQLATLGEAYKTAQAVGRGTLGAIQGFWLATLGGARALQLDDRIGRVAPGFEADLVVLDPGATDLLRFRTEQGGDIEDTLFALMTIGDDRAVRATWVAGECVYDRDRAEPFAPVTD</sequence>
<dbReference type="Pfam" id="PF01979">
    <property type="entry name" value="Amidohydro_1"/>
    <property type="match status" value="1"/>
</dbReference>
<keyword evidence="11" id="KW-1185">Reference proteome</keyword>
<gene>
    <name evidence="10" type="primary">guaD</name>
    <name evidence="10" type="ORF">NFI95_07685</name>
</gene>
<evidence type="ECO:0000256" key="4">
    <source>
        <dbReference type="ARBA" id="ARBA00022723"/>
    </source>
</evidence>
<evidence type="ECO:0000256" key="5">
    <source>
        <dbReference type="ARBA" id="ARBA00022801"/>
    </source>
</evidence>
<comment type="function">
    <text evidence="8">Catalyzes the hydrolytic deamination of guanine, producing xanthine and ammonia.</text>
</comment>
<proteinExistence type="inferred from homology"/>
<comment type="cofactor">
    <cofactor evidence="8">
        <name>Zn(2+)</name>
        <dbReference type="ChEBI" id="CHEBI:29105"/>
    </cofactor>
    <text evidence="8">Binds 1 zinc ion per subunit.</text>
</comment>
<comment type="caution">
    <text evidence="10">The sequence shown here is derived from an EMBL/GenBank/DDBJ whole genome shotgun (WGS) entry which is preliminary data.</text>
</comment>
<evidence type="ECO:0000313" key="11">
    <source>
        <dbReference type="Proteomes" id="UP001524587"/>
    </source>
</evidence>
<dbReference type="Gene3D" id="3.20.20.140">
    <property type="entry name" value="Metal-dependent hydrolases"/>
    <property type="match status" value="1"/>
</dbReference>
<dbReference type="PANTHER" id="PTHR11271:SF6">
    <property type="entry name" value="GUANINE DEAMINASE"/>
    <property type="match status" value="1"/>
</dbReference>
<evidence type="ECO:0000256" key="6">
    <source>
        <dbReference type="ARBA" id="ARBA00022833"/>
    </source>
</evidence>
<dbReference type="EC" id="3.5.4.3" evidence="3 7"/>
<dbReference type="PANTHER" id="PTHR11271">
    <property type="entry name" value="GUANINE DEAMINASE"/>
    <property type="match status" value="1"/>
</dbReference>
<dbReference type="SUPFAM" id="SSF51338">
    <property type="entry name" value="Composite domain of metallo-dependent hydrolases"/>
    <property type="match status" value="1"/>
</dbReference>